<organism evidence="1">
    <name type="scientific">freshwater metagenome</name>
    <dbReference type="NCBI Taxonomy" id="449393"/>
    <lineage>
        <taxon>unclassified sequences</taxon>
        <taxon>metagenomes</taxon>
        <taxon>ecological metagenomes</taxon>
    </lineage>
</organism>
<proteinExistence type="predicted"/>
<dbReference type="AlphaFoldDB" id="A0A6J7UHZ6"/>
<sequence>MSNNTLDLPTKTLFKDPPWPMAEGLVKPGISVTDISFVASSTDAACAQPEPKTARMSCFEPNLSTTKSAATLANS</sequence>
<name>A0A6J7UHZ6_9ZZZZ</name>
<dbReference type="EMBL" id="CAFBQV010000100">
    <property type="protein sequence ID" value="CAB5064922.1"/>
    <property type="molecule type" value="Genomic_DNA"/>
</dbReference>
<accession>A0A6J7UHZ6</accession>
<protein>
    <submittedName>
        <fullName evidence="1">Unannotated protein</fullName>
    </submittedName>
</protein>
<evidence type="ECO:0000313" key="1">
    <source>
        <dbReference type="EMBL" id="CAB5064922.1"/>
    </source>
</evidence>
<reference evidence="1" key="1">
    <citation type="submission" date="2020-05" db="EMBL/GenBank/DDBJ databases">
        <authorList>
            <person name="Chiriac C."/>
            <person name="Salcher M."/>
            <person name="Ghai R."/>
            <person name="Kavagutti S V."/>
        </authorList>
    </citation>
    <scope>NUCLEOTIDE SEQUENCE</scope>
</reference>
<gene>
    <name evidence="1" type="ORF">UFOPK4345_00731</name>
</gene>